<evidence type="ECO:0000259" key="12">
    <source>
        <dbReference type="PROSITE" id="PS50885"/>
    </source>
</evidence>
<protein>
    <recommendedName>
        <fullName evidence="3">histidine kinase</fullName>
        <ecNumber evidence="3">2.7.13.3</ecNumber>
    </recommendedName>
</protein>
<dbReference type="Pfam" id="PF02518">
    <property type="entry name" value="HATPase_c"/>
    <property type="match status" value="1"/>
</dbReference>
<dbReference type="CDD" id="cd00075">
    <property type="entry name" value="HATPase"/>
    <property type="match status" value="1"/>
</dbReference>
<evidence type="ECO:0000256" key="5">
    <source>
        <dbReference type="ARBA" id="ARBA00022553"/>
    </source>
</evidence>
<proteinExistence type="predicted"/>
<evidence type="ECO:0000256" key="7">
    <source>
        <dbReference type="ARBA" id="ARBA00022741"/>
    </source>
</evidence>
<keyword evidence="10" id="KW-0472">Membrane</keyword>
<dbReference type="CDD" id="cd00082">
    <property type="entry name" value="HisKA"/>
    <property type="match status" value="1"/>
</dbReference>
<comment type="subcellular location">
    <subcellularLocation>
        <location evidence="2">Cell membrane</location>
        <topology evidence="2">Multi-pass membrane protein</topology>
    </subcellularLocation>
</comment>
<evidence type="ECO:0000313" key="14">
    <source>
        <dbReference type="Proteomes" id="UP000199071"/>
    </source>
</evidence>
<organism evidence="13 14">
    <name type="scientific">Bauldia litoralis</name>
    <dbReference type="NCBI Taxonomy" id="665467"/>
    <lineage>
        <taxon>Bacteria</taxon>
        <taxon>Pseudomonadati</taxon>
        <taxon>Pseudomonadota</taxon>
        <taxon>Alphaproteobacteria</taxon>
        <taxon>Hyphomicrobiales</taxon>
        <taxon>Kaistiaceae</taxon>
        <taxon>Bauldia</taxon>
    </lineage>
</organism>
<dbReference type="SUPFAM" id="SSF158472">
    <property type="entry name" value="HAMP domain-like"/>
    <property type="match status" value="1"/>
</dbReference>
<accession>A0A1G6A8D6</accession>
<feature type="domain" description="HAMP" evidence="12">
    <location>
        <begin position="158"/>
        <end position="210"/>
    </location>
</feature>
<dbReference type="EC" id="2.7.13.3" evidence="3"/>
<dbReference type="Pfam" id="PF00672">
    <property type="entry name" value="HAMP"/>
    <property type="match status" value="1"/>
</dbReference>
<evidence type="ECO:0000256" key="3">
    <source>
        <dbReference type="ARBA" id="ARBA00012438"/>
    </source>
</evidence>
<evidence type="ECO:0000256" key="2">
    <source>
        <dbReference type="ARBA" id="ARBA00004651"/>
    </source>
</evidence>
<dbReference type="InterPro" id="IPR036097">
    <property type="entry name" value="HisK_dim/P_sf"/>
</dbReference>
<dbReference type="AlphaFoldDB" id="A0A1G6A8D6"/>
<dbReference type="SUPFAM" id="SSF55874">
    <property type="entry name" value="ATPase domain of HSP90 chaperone/DNA topoisomerase II/histidine kinase"/>
    <property type="match status" value="1"/>
</dbReference>
<keyword evidence="7" id="KW-0547">Nucleotide-binding</keyword>
<evidence type="ECO:0000259" key="11">
    <source>
        <dbReference type="PROSITE" id="PS50109"/>
    </source>
</evidence>
<dbReference type="SMART" id="SM00304">
    <property type="entry name" value="HAMP"/>
    <property type="match status" value="1"/>
</dbReference>
<dbReference type="Pfam" id="PF00512">
    <property type="entry name" value="HisKA"/>
    <property type="match status" value="1"/>
</dbReference>
<evidence type="ECO:0000256" key="4">
    <source>
        <dbReference type="ARBA" id="ARBA00022475"/>
    </source>
</evidence>
<dbReference type="OrthoDB" id="9809766at2"/>
<dbReference type="SMART" id="SM00388">
    <property type="entry name" value="HisKA"/>
    <property type="match status" value="1"/>
</dbReference>
<evidence type="ECO:0000313" key="13">
    <source>
        <dbReference type="EMBL" id="SDB04697.1"/>
    </source>
</evidence>
<dbReference type="PANTHER" id="PTHR44936:SF10">
    <property type="entry name" value="SENSOR PROTEIN RSTB"/>
    <property type="match status" value="1"/>
</dbReference>
<keyword evidence="5" id="KW-0597">Phosphoprotein</keyword>
<dbReference type="EMBL" id="FMXQ01000001">
    <property type="protein sequence ID" value="SDB04697.1"/>
    <property type="molecule type" value="Genomic_DNA"/>
</dbReference>
<dbReference type="InterPro" id="IPR036890">
    <property type="entry name" value="HATPase_C_sf"/>
</dbReference>
<evidence type="ECO:0000256" key="9">
    <source>
        <dbReference type="ARBA" id="ARBA00022840"/>
    </source>
</evidence>
<dbReference type="Gene3D" id="1.10.287.130">
    <property type="match status" value="1"/>
</dbReference>
<feature type="domain" description="Histidine kinase" evidence="11">
    <location>
        <begin position="218"/>
        <end position="415"/>
    </location>
</feature>
<keyword evidence="10" id="KW-0812">Transmembrane</keyword>
<dbReference type="GO" id="GO:0000155">
    <property type="term" value="F:phosphorelay sensor kinase activity"/>
    <property type="evidence" value="ECO:0007669"/>
    <property type="project" value="InterPro"/>
</dbReference>
<evidence type="ECO:0000256" key="1">
    <source>
        <dbReference type="ARBA" id="ARBA00000085"/>
    </source>
</evidence>
<keyword evidence="4" id="KW-1003">Cell membrane</keyword>
<dbReference type="Gene3D" id="6.10.340.10">
    <property type="match status" value="1"/>
</dbReference>
<dbReference type="InterPro" id="IPR005467">
    <property type="entry name" value="His_kinase_dom"/>
</dbReference>
<dbReference type="SMART" id="SM00387">
    <property type="entry name" value="HATPase_c"/>
    <property type="match status" value="1"/>
</dbReference>
<dbReference type="RefSeq" id="WP_090874438.1">
    <property type="nucleotide sequence ID" value="NZ_FMXQ01000001.1"/>
</dbReference>
<reference evidence="13 14" key="1">
    <citation type="submission" date="2016-10" db="EMBL/GenBank/DDBJ databases">
        <authorList>
            <person name="de Groot N.N."/>
        </authorList>
    </citation>
    <scope>NUCLEOTIDE SEQUENCE [LARGE SCALE GENOMIC DNA]</scope>
    <source>
        <strain evidence="13 14">ATCC 35022</strain>
    </source>
</reference>
<dbReference type="InterPro" id="IPR003660">
    <property type="entry name" value="HAMP_dom"/>
</dbReference>
<dbReference type="InterPro" id="IPR003594">
    <property type="entry name" value="HATPase_dom"/>
</dbReference>
<keyword evidence="6" id="KW-0808">Transferase</keyword>
<dbReference type="CDD" id="cd06225">
    <property type="entry name" value="HAMP"/>
    <property type="match status" value="1"/>
</dbReference>
<dbReference type="Proteomes" id="UP000199071">
    <property type="component" value="Unassembled WGS sequence"/>
</dbReference>
<dbReference type="InterPro" id="IPR050980">
    <property type="entry name" value="2C_sensor_his_kinase"/>
</dbReference>
<evidence type="ECO:0000256" key="10">
    <source>
        <dbReference type="SAM" id="Phobius"/>
    </source>
</evidence>
<sequence length="415" mass="44714">MKRLYRKIYLTIIGSLLLVVLVAGSVWHLGAQQPTVGAALDLAGDIALAALPAAAAPATAQQQALDTLAARLDTDIALYDSARQLVASTGMDLPLPRWRDDGGWSHGAHGPAYAFALDDGRWLVVDLGADKRNPVIGLILFLGIIALVVGVSAYPVARGLTRRLERLKAGVETLGAGDLAARVRVEGRDEVAHLAESFNQAAARIETLVAANRMMLANASHELRTPLARIRLGLDLLDKRPDAKLKRELQSDIVELDRLIDEILLFSRLEASPALGPVEVVDLQALCAEECARFDDCDFTGDSVIVTADPLLLRRLIRNLLENAERHGRPPITVTLHKEADRAAIRVLDTGEGIPEAEREKVFTPFHRLGGDRPGAGLGLSLVRQIARLHGGDVAVWSDPSLRLSGFRVDLPAAG</sequence>
<dbReference type="InterPro" id="IPR004358">
    <property type="entry name" value="Sig_transdc_His_kin-like_C"/>
</dbReference>
<dbReference type="InterPro" id="IPR003661">
    <property type="entry name" value="HisK_dim/P_dom"/>
</dbReference>
<dbReference type="GO" id="GO:0005524">
    <property type="term" value="F:ATP binding"/>
    <property type="evidence" value="ECO:0007669"/>
    <property type="project" value="UniProtKB-KW"/>
</dbReference>
<evidence type="ECO:0000256" key="8">
    <source>
        <dbReference type="ARBA" id="ARBA00022777"/>
    </source>
</evidence>
<gene>
    <name evidence="13" type="ORF">SAMN02982931_00298</name>
</gene>
<dbReference type="PRINTS" id="PR00344">
    <property type="entry name" value="BCTRLSENSOR"/>
</dbReference>
<keyword evidence="10" id="KW-1133">Transmembrane helix</keyword>
<dbReference type="STRING" id="665467.SAMN02982931_00298"/>
<dbReference type="PROSITE" id="PS50109">
    <property type="entry name" value="HIS_KIN"/>
    <property type="match status" value="1"/>
</dbReference>
<dbReference type="GO" id="GO:0005886">
    <property type="term" value="C:plasma membrane"/>
    <property type="evidence" value="ECO:0007669"/>
    <property type="project" value="UniProtKB-SubCell"/>
</dbReference>
<name>A0A1G6A8D6_9HYPH</name>
<dbReference type="Gene3D" id="3.30.565.10">
    <property type="entry name" value="Histidine kinase-like ATPase, C-terminal domain"/>
    <property type="match status" value="1"/>
</dbReference>
<feature type="transmembrane region" description="Helical" evidence="10">
    <location>
        <begin position="135"/>
        <end position="157"/>
    </location>
</feature>
<dbReference type="SUPFAM" id="SSF47384">
    <property type="entry name" value="Homodimeric domain of signal transducing histidine kinase"/>
    <property type="match status" value="1"/>
</dbReference>
<dbReference type="PROSITE" id="PS50885">
    <property type="entry name" value="HAMP"/>
    <property type="match status" value="1"/>
</dbReference>
<evidence type="ECO:0000256" key="6">
    <source>
        <dbReference type="ARBA" id="ARBA00022679"/>
    </source>
</evidence>
<comment type="catalytic activity">
    <reaction evidence="1">
        <text>ATP + protein L-histidine = ADP + protein N-phospho-L-histidine.</text>
        <dbReference type="EC" id="2.7.13.3"/>
    </reaction>
</comment>
<dbReference type="PANTHER" id="PTHR44936">
    <property type="entry name" value="SENSOR PROTEIN CREC"/>
    <property type="match status" value="1"/>
</dbReference>
<keyword evidence="8 13" id="KW-0418">Kinase</keyword>
<keyword evidence="9" id="KW-0067">ATP-binding</keyword>
<keyword evidence="14" id="KW-1185">Reference proteome</keyword>